<accession>A0A2X2URI3</accession>
<dbReference type="AlphaFoldDB" id="A0A2X2URI3"/>
<evidence type="ECO:0000313" key="5">
    <source>
        <dbReference type="EMBL" id="SQB16201.1"/>
    </source>
</evidence>
<evidence type="ECO:0000313" key="6">
    <source>
        <dbReference type="Proteomes" id="UP000251853"/>
    </source>
</evidence>
<dbReference type="GO" id="GO:0005829">
    <property type="term" value="C:cytosol"/>
    <property type="evidence" value="ECO:0007669"/>
    <property type="project" value="TreeGrafter"/>
</dbReference>
<gene>
    <name evidence="5" type="primary">sfp_2</name>
    <name evidence="5" type="ORF">NCTC11224_05304</name>
</gene>
<dbReference type="InterPro" id="IPR050559">
    <property type="entry name" value="P-Pant_transferase_sf"/>
</dbReference>
<dbReference type="EC" id="2.7.8.-" evidence="5"/>
<dbReference type="EMBL" id="UAVW01000019">
    <property type="protein sequence ID" value="SQB16201.1"/>
    <property type="molecule type" value="Genomic_DNA"/>
</dbReference>
<dbReference type="InterPro" id="IPR037143">
    <property type="entry name" value="4-PPantetheinyl_Trfase_dom_sf"/>
</dbReference>
<dbReference type="Proteomes" id="UP000251853">
    <property type="component" value="Unassembled WGS sequence"/>
</dbReference>
<feature type="domain" description="4'-phosphopantetheinyl transferase" evidence="3">
    <location>
        <begin position="106"/>
        <end position="178"/>
    </location>
</feature>
<dbReference type="PANTHER" id="PTHR12215">
    <property type="entry name" value="PHOSPHOPANTETHEINE TRANSFERASE"/>
    <property type="match status" value="1"/>
</dbReference>
<keyword evidence="2 5" id="KW-0808">Transferase</keyword>
<dbReference type="GO" id="GO:0000287">
    <property type="term" value="F:magnesium ion binding"/>
    <property type="evidence" value="ECO:0007669"/>
    <property type="project" value="InterPro"/>
</dbReference>
<protein>
    <submittedName>
        <fullName evidence="5">Phosphopantethiene-protein transferase</fullName>
        <ecNumber evidence="5">2.7.8.-</ecNumber>
    </submittedName>
</protein>
<proteinExistence type="inferred from homology"/>
<evidence type="ECO:0000256" key="1">
    <source>
        <dbReference type="ARBA" id="ARBA00010990"/>
    </source>
</evidence>
<dbReference type="Pfam" id="PF01648">
    <property type="entry name" value="ACPS"/>
    <property type="match status" value="1"/>
</dbReference>
<reference evidence="5 6" key="1">
    <citation type="submission" date="2018-06" db="EMBL/GenBank/DDBJ databases">
        <authorList>
            <consortium name="Pathogen Informatics"/>
            <person name="Doyle S."/>
        </authorList>
    </citation>
    <scope>NUCLEOTIDE SEQUENCE [LARGE SCALE GENOMIC DNA]</scope>
    <source>
        <strain evidence="5 6">NCTC11224</strain>
    </source>
</reference>
<dbReference type="SUPFAM" id="SSF56214">
    <property type="entry name" value="4'-phosphopantetheinyl transferase"/>
    <property type="match status" value="2"/>
</dbReference>
<comment type="similarity">
    <text evidence="1">Belongs to the P-Pant transferase superfamily. Gsp/Sfp/HetI/AcpT family.</text>
</comment>
<dbReference type="GO" id="GO:0019878">
    <property type="term" value="P:lysine biosynthetic process via aminoadipic acid"/>
    <property type="evidence" value="ECO:0007669"/>
    <property type="project" value="TreeGrafter"/>
</dbReference>
<dbReference type="InterPro" id="IPR055066">
    <property type="entry name" value="AASDHPPT_N"/>
</dbReference>
<evidence type="ECO:0000256" key="2">
    <source>
        <dbReference type="ARBA" id="ARBA00022679"/>
    </source>
</evidence>
<dbReference type="RefSeq" id="WP_112483177.1">
    <property type="nucleotide sequence ID" value="NZ_JAIWZC010000001.1"/>
</dbReference>
<dbReference type="Pfam" id="PF22624">
    <property type="entry name" value="AASDHPPT_N"/>
    <property type="match status" value="1"/>
</dbReference>
<organism evidence="5 6">
    <name type="scientific">Enterocloster clostridioformis</name>
    <dbReference type="NCBI Taxonomy" id="1531"/>
    <lineage>
        <taxon>Bacteria</taxon>
        <taxon>Bacillati</taxon>
        <taxon>Bacillota</taxon>
        <taxon>Clostridia</taxon>
        <taxon>Lachnospirales</taxon>
        <taxon>Lachnospiraceae</taxon>
        <taxon>Enterocloster</taxon>
    </lineage>
</organism>
<dbReference type="GO" id="GO:0008897">
    <property type="term" value="F:holo-[acyl-carrier-protein] synthase activity"/>
    <property type="evidence" value="ECO:0007669"/>
    <property type="project" value="InterPro"/>
</dbReference>
<dbReference type="Gene3D" id="3.90.470.20">
    <property type="entry name" value="4'-phosphopantetheinyl transferase domain"/>
    <property type="match status" value="2"/>
</dbReference>
<dbReference type="PANTHER" id="PTHR12215:SF10">
    <property type="entry name" value="L-AMINOADIPATE-SEMIALDEHYDE DEHYDROGENASE-PHOSPHOPANTETHEINYL TRANSFERASE"/>
    <property type="match status" value="1"/>
</dbReference>
<keyword evidence="6" id="KW-1185">Reference proteome</keyword>
<dbReference type="InterPro" id="IPR008278">
    <property type="entry name" value="4-PPantetheinyl_Trfase_dom"/>
</dbReference>
<feature type="domain" description="4'-phosphopantetheinyl transferase N-terminal" evidence="4">
    <location>
        <begin position="17"/>
        <end position="101"/>
    </location>
</feature>
<sequence length="214" mass="25142">MWNDGVYIFKELDRISESDLERVSMILPEYRLEKVKKFKRDLDRKNCIIAYLLLTIALKREFNIEGRIAMDYGIHGKPYLKEHQDVYFNFSHCSQGVVCAVSINDIGVDIETIDEKRMFFSSDIFSPKELEFIVNSQKEDFFRLWVLKEATVKCTGIGLVYGSNYIEFLTPKDGTFCKDEFVYHLKKIGSMYLAVCSKYPVRYQMVTRKELLNI</sequence>
<evidence type="ECO:0000259" key="4">
    <source>
        <dbReference type="Pfam" id="PF22624"/>
    </source>
</evidence>
<name>A0A2X2URI3_9FIRM</name>
<evidence type="ECO:0000259" key="3">
    <source>
        <dbReference type="Pfam" id="PF01648"/>
    </source>
</evidence>